<dbReference type="InterPro" id="IPR040038">
    <property type="entry name" value="TIPIN/Csm3/Swi3"/>
</dbReference>
<keyword evidence="6 7" id="KW-0131">Cell cycle</keyword>
<accession>A0A2K1QQ01</accession>
<evidence type="ECO:0000256" key="2">
    <source>
        <dbReference type="ARBA" id="ARBA00006075"/>
    </source>
</evidence>
<comment type="subcellular location">
    <subcellularLocation>
        <location evidence="1 7">Nucleus</location>
    </subcellularLocation>
</comment>
<dbReference type="GO" id="GO:0031297">
    <property type="term" value="P:replication fork processing"/>
    <property type="evidence" value="ECO:0007669"/>
    <property type="project" value="UniProtKB-UniRule"/>
</dbReference>
<sequence>MPSAVSPDLLATHRDDLDALFEDNFDLEDVREKAPAAIANHERNGRAPDEPSALNLDEEIVISKKRQPIAKLDEERILSAKGIPRLRTISKRARYKGKGYEFADVAKLLSMYQLWLDDLYPRAKFADGLAMVEKLGHKKRIQMMRKEWIDEGRPKPAEPNDEEEAADEEHLEGAGGVESEAAQPVGSSASLGGQQATTLVIGEGEPDMDELDALLAEQETATVPAREADPFADEEEAMAGLDW</sequence>
<comment type="function">
    <text evidence="7">Plays an important role in the control of DNA replication and the maintenance of replication fork stability.</text>
</comment>
<protein>
    <recommendedName>
        <fullName evidence="7">Chromosome segregation in meiosis protein</fullName>
    </recommendedName>
</protein>
<dbReference type="Proteomes" id="UP000243797">
    <property type="component" value="Unassembled WGS sequence"/>
</dbReference>
<dbReference type="PANTHER" id="PTHR13220:SF11">
    <property type="entry name" value="TIMELESS-INTERACTING PROTEIN"/>
    <property type="match status" value="1"/>
</dbReference>
<comment type="similarity">
    <text evidence="2 7">Belongs to the CSM3 family.</text>
</comment>
<dbReference type="InterPro" id="IPR012923">
    <property type="entry name" value="Csm3"/>
</dbReference>
<keyword evidence="4" id="KW-0236">DNA replication inhibitor</keyword>
<dbReference type="GO" id="GO:0003677">
    <property type="term" value="F:DNA binding"/>
    <property type="evidence" value="ECO:0007669"/>
    <property type="project" value="TreeGrafter"/>
</dbReference>
<evidence type="ECO:0000313" key="10">
    <source>
        <dbReference type="EMBL" id="PNS17112.1"/>
    </source>
</evidence>
<gene>
    <name evidence="10" type="ORF">CAC42_7166</name>
</gene>
<keyword evidence="3 7" id="KW-0227">DNA damage</keyword>
<dbReference type="AlphaFoldDB" id="A0A2K1QQ01"/>
<keyword evidence="5 7" id="KW-0539">Nucleus</keyword>
<dbReference type="EMBL" id="NKHZ01000052">
    <property type="protein sequence ID" value="PNS17112.1"/>
    <property type="molecule type" value="Genomic_DNA"/>
</dbReference>
<evidence type="ECO:0000259" key="9">
    <source>
        <dbReference type="Pfam" id="PF07962"/>
    </source>
</evidence>
<feature type="compositionally biased region" description="Acidic residues" evidence="8">
    <location>
        <begin position="159"/>
        <end position="170"/>
    </location>
</feature>
<dbReference type="InParanoid" id="A0A2K1QQ01"/>
<comment type="caution">
    <text evidence="10">The sequence shown here is derived from an EMBL/GenBank/DDBJ whole genome shotgun (WGS) entry which is preliminary data.</text>
</comment>
<evidence type="ECO:0000256" key="1">
    <source>
        <dbReference type="ARBA" id="ARBA00004123"/>
    </source>
</evidence>
<reference evidence="10 11" key="1">
    <citation type="submission" date="2017-06" db="EMBL/GenBank/DDBJ databases">
        <title>Draft genome sequence of a variant of Elsinoe murrayae.</title>
        <authorList>
            <person name="Cheng Q."/>
        </authorList>
    </citation>
    <scope>NUCLEOTIDE SEQUENCE [LARGE SCALE GENOMIC DNA]</scope>
    <source>
        <strain evidence="10 11">CQ-2017a</strain>
    </source>
</reference>
<dbReference type="OrthoDB" id="437078at2759"/>
<dbReference type="Pfam" id="PF07962">
    <property type="entry name" value="Swi3"/>
    <property type="match status" value="1"/>
</dbReference>
<evidence type="ECO:0000256" key="8">
    <source>
        <dbReference type="SAM" id="MobiDB-lite"/>
    </source>
</evidence>
<organism evidence="10 11">
    <name type="scientific">Sphaceloma murrayae</name>
    <dbReference type="NCBI Taxonomy" id="2082308"/>
    <lineage>
        <taxon>Eukaryota</taxon>
        <taxon>Fungi</taxon>
        <taxon>Dikarya</taxon>
        <taxon>Ascomycota</taxon>
        <taxon>Pezizomycotina</taxon>
        <taxon>Dothideomycetes</taxon>
        <taxon>Dothideomycetidae</taxon>
        <taxon>Myriangiales</taxon>
        <taxon>Elsinoaceae</taxon>
        <taxon>Sphaceloma</taxon>
    </lineage>
</organism>
<dbReference type="STRING" id="2082308.A0A2K1QQ01"/>
<evidence type="ECO:0000256" key="4">
    <source>
        <dbReference type="ARBA" id="ARBA00022880"/>
    </source>
</evidence>
<dbReference type="PANTHER" id="PTHR13220">
    <property type="entry name" value="TIMELESS INTERACTING-RELATED"/>
    <property type="match status" value="1"/>
</dbReference>
<feature type="compositionally biased region" description="Polar residues" evidence="8">
    <location>
        <begin position="185"/>
        <end position="198"/>
    </location>
</feature>
<dbReference type="GO" id="GO:0006974">
    <property type="term" value="P:DNA damage response"/>
    <property type="evidence" value="ECO:0007669"/>
    <property type="project" value="UniProtKB-KW"/>
</dbReference>
<feature type="compositionally biased region" description="Basic and acidic residues" evidence="8">
    <location>
        <begin position="148"/>
        <end position="158"/>
    </location>
</feature>
<evidence type="ECO:0000256" key="7">
    <source>
        <dbReference type="RuleBase" id="RU366049"/>
    </source>
</evidence>
<feature type="domain" description="Chromosome segregation in meiosis protein 3" evidence="9">
    <location>
        <begin position="71"/>
        <end position="152"/>
    </location>
</feature>
<evidence type="ECO:0000256" key="5">
    <source>
        <dbReference type="ARBA" id="ARBA00023242"/>
    </source>
</evidence>
<proteinExistence type="inferred from homology"/>
<name>A0A2K1QQ01_9PEZI</name>
<dbReference type="GO" id="GO:0000076">
    <property type="term" value="P:DNA replication checkpoint signaling"/>
    <property type="evidence" value="ECO:0007669"/>
    <property type="project" value="UniProtKB-UniRule"/>
</dbReference>
<evidence type="ECO:0000313" key="11">
    <source>
        <dbReference type="Proteomes" id="UP000243797"/>
    </source>
</evidence>
<evidence type="ECO:0000256" key="6">
    <source>
        <dbReference type="ARBA" id="ARBA00023306"/>
    </source>
</evidence>
<evidence type="ECO:0000256" key="3">
    <source>
        <dbReference type="ARBA" id="ARBA00022763"/>
    </source>
</evidence>
<dbReference type="GO" id="GO:0043111">
    <property type="term" value="P:replication fork arrest"/>
    <property type="evidence" value="ECO:0007669"/>
    <property type="project" value="TreeGrafter"/>
</dbReference>
<feature type="region of interest" description="Disordered" evidence="8">
    <location>
        <begin position="148"/>
        <end position="243"/>
    </location>
</feature>
<dbReference type="GO" id="GO:0031298">
    <property type="term" value="C:replication fork protection complex"/>
    <property type="evidence" value="ECO:0007669"/>
    <property type="project" value="TreeGrafter"/>
</dbReference>
<keyword evidence="11" id="KW-1185">Reference proteome</keyword>